<dbReference type="EMBL" id="KK583204">
    <property type="protein sequence ID" value="KDO29752.1"/>
    <property type="molecule type" value="Genomic_DNA"/>
</dbReference>
<evidence type="ECO:0000313" key="2">
    <source>
        <dbReference type="EMBL" id="KDO29752.1"/>
    </source>
</evidence>
<dbReference type="GeneID" id="24127287"/>
<accession>A0A067CSJ2</accession>
<dbReference type="AlphaFoldDB" id="A0A067CSJ2"/>
<organism evidence="2 3">
    <name type="scientific">Saprolegnia parasitica (strain CBS 223.65)</name>
    <dbReference type="NCBI Taxonomy" id="695850"/>
    <lineage>
        <taxon>Eukaryota</taxon>
        <taxon>Sar</taxon>
        <taxon>Stramenopiles</taxon>
        <taxon>Oomycota</taxon>
        <taxon>Saprolegniomycetes</taxon>
        <taxon>Saprolegniales</taxon>
        <taxon>Saprolegniaceae</taxon>
        <taxon>Saprolegnia</taxon>
    </lineage>
</organism>
<dbReference type="RefSeq" id="XP_012199400.1">
    <property type="nucleotide sequence ID" value="XM_012344010.1"/>
</dbReference>
<name>A0A067CSJ2_SAPPC</name>
<dbReference type="VEuPathDB" id="FungiDB:SPRG_04869"/>
<gene>
    <name evidence="2" type="ORF">SPRG_04869</name>
</gene>
<dbReference type="OMA" id="SMDQLEY"/>
<feature type="compositionally biased region" description="Polar residues" evidence="1">
    <location>
        <begin position="293"/>
        <end position="305"/>
    </location>
</feature>
<keyword evidence="3" id="KW-1185">Reference proteome</keyword>
<sequence>MTTYAGPILLALDGYYEWKRAFLTSASALGYSAYYMTRAYVDPTLPEFLSDEQRAHIRQSAEAAEPPVDGDNKSMDQLEYARGQRQQRVRDRVLEYAVLECESMGQRVAQRAARYHLAAIHADVQSALGHCVMDPFELWSALRRQVQATNRDLFLLHAHVADVTLDGLWHVPTTFLRDFDAAAQPFTELLLAPDAELQTLIDANDDAKVLLDEYQAQLKEKVLSTLLAHACAPHMSPLFQAWQLQVGGWDHAFLKRRAIEYLRSLPSSAVLLPPSDAATVARHAIHSAPPPMTATSETETPTAGSSKRKAAPQDAPLTSTKKRKAAQKAKCKAETTAMCKYCFERGHATIACSNLRDDYIHDAVRDDFELRSDYGCAHCKSRGIRSVHRQDHCAIYQRVAHMNQPPLVELDVATNLPLVR</sequence>
<protein>
    <submittedName>
        <fullName evidence="2">Uncharacterized protein</fullName>
    </submittedName>
</protein>
<reference evidence="2 3" key="1">
    <citation type="journal article" date="2013" name="PLoS Genet.">
        <title>Distinctive expansion of potential virulence genes in the genome of the oomycete fish pathogen Saprolegnia parasitica.</title>
        <authorList>
            <person name="Jiang R.H."/>
            <person name="de Bruijn I."/>
            <person name="Haas B.J."/>
            <person name="Belmonte R."/>
            <person name="Lobach L."/>
            <person name="Christie J."/>
            <person name="van den Ackerveken G."/>
            <person name="Bottin A."/>
            <person name="Bulone V."/>
            <person name="Diaz-Moreno S.M."/>
            <person name="Dumas B."/>
            <person name="Fan L."/>
            <person name="Gaulin E."/>
            <person name="Govers F."/>
            <person name="Grenville-Briggs L.J."/>
            <person name="Horner N.R."/>
            <person name="Levin J.Z."/>
            <person name="Mammella M."/>
            <person name="Meijer H.J."/>
            <person name="Morris P."/>
            <person name="Nusbaum C."/>
            <person name="Oome S."/>
            <person name="Phillips A.J."/>
            <person name="van Rooyen D."/>
            <person name="Rzeszutek E."/>
            <person name="Saraiva M."/>
            <person name="Secombes C.J."/>
            <person name="Seidl M.F."/>
            <person name="Snel B."/>
            <person name="Stassen J.H."/>
            <person name="Sykes S."/>
            <person name="Tripathy S."/>
            <person name="van den Berg H."/>
            <person name="Vega-Arreguin J.C."/>
            <person name="Wawra S."/>
            <person name="Young S.K."/>
            <person name="Zeng Q."/>
            <person name="Dieguez-Uribeondo J."/>
            <person name="Russ C."/>
            <person name="Tyler B.M."/>
            <person name="van West P."/>
        </authorList>
    </citation>
    <scope>NUCLEOTIDE SEQUENCE [LARGE SCALE GENOMIC DNA]</scope>
    <source>
        <strain evidence="2 3">CBS 223.65</strain>
    </source>
</reference>
<evidence type="ECO:0000256" key="1">
    <source>
        <dbReference type="SAM" id="MobiDB-lite"/>
    </source>
</evidence>
<proteinExistence type="predicted"/>
<evidence type="ECO:0000313" key="3">
    <source>
        <dbReference type="Proteomes" id="UP000030745"/>
    </source>
</evidence>
<dbReference type="Proteomes" id="UP000030745">
    <property type="component" value="Unassembled WGS sequence"/>
</dbReference>
<dbReference type="KEGG" id="spar:SPRG_04869"/>
<feature type="region of interest" description="Disordered" evidence="1">
    <location>
        <begin position="287"/>
        <end position="326"/>
    </location>
</feature>